<accession>A0ACC1D4V2</accession>
<dbReference type="EMBL" id="CM034395">
    <property type="protein sequence ID" value="KAJ0178996.1"/>
    <property type="molecule type" value="Genomic_DNA"/>
</dbReference>
<comment type="caution">
    <text evidence="1">The sequence shown here is derived from an EMBL/GenBank/DDBJ whole genome shotgun (WGS) entry which is preliminary data.</text>
</comment>
<proteinExistence type="predicted"/>
<organism evidence="1 2">
    <name type="scientific">Dendrolimus kikuchii</name>
    <dbReference type="NCBI Taxonomy" id="765133"/>
    <lineage>
        <taxon>Eukaryota</taxon>
        <taxon>Metazoa</taxon>
        <taxon>Ecdysozoa</taxon>
        <taxon>Arthropoda</taxon>
        <taxon>Hexapoda</taxon>
        <taxon>Insecta</taxon>
        <taxon>Pterygota</taxon>
        <taxon>Neoptera</taxon>
        <taxon>Endopterygota</taxon>
        <taxon>Lepidoptera</taxon>
        <taxon>Glossata</taxon>
        <taxon>Ditrysia</taxon>
        <taxon>Bombycoidea</taxon>
        <taxon>Lasiocampidae</taxon>
        <taxon>Dendrolimus</taxon>
    </lineage>
</organism>
<reference evidence="1 2" key="1">
    <citation type="journal article" date="2021" name="Front. Genet.">
        <title>Chromosome-Level Genome Assembly Reveals Significant Gene Expansion in the Toll and IMD Signaling Pathways of Dendrolimus kikuchii.</title>
        <authorList>
            <person name="Zhou J."/>
            <person name="Wu P."/>
            <person name="Xiong Z."/>
            <person name="Liu N."/>
            <person name="Zhao N."/>
            <person name="Ji M."/>
            <person name="Qiu Y."/>
            <person name="Yang B."/>
        </authorList>
    </citation>
    <scope>NUCLEOTIDE SEQUENCE [LARGE SCALE GENOMIC DNA]</scope>
    <source>
        <strain evidence="1">Ann1</strain>
    </source>
</reference>
<protein>
    <submittedName>
        <fullName evidence="1">Uncharacterized protein</fullName>
    </submittedName>
</protein>
<name>A0ACC1D4V2_9NEOP</name>
<gene>
    <name evidence="1" type="ORF">K1T71_005771</name>
</gene>
<keyword evidence="2" id="KW-1185">Reference proteome</keyword>
<dbReference type="Proteomes" id="UP000824533">
    <property type="component" value="Linkage Group LG09"/>
</dbReference>
<evidence type="ECO:0000313" key="2">
    <source>
        <dbReference type="Proteomes" id="UP000824533"/>
    </source>
</evidence>
<sequence>MSSKRKLITLTYADKLKAIEAVKNGLKRKEVAAQFGIHEKKCTIRPPNSCIWAGGLSVRRQTVSGKRERRAPCPKRARDGS</sequence>
<evidence type="ECO:0000313" key="1">
    <source>
        <dbReference type="EMBL" id="KAJ0178996.1"/>
    </source>
</evidence>